<reference evidence="1 2" key="1">
    <citation type="submission" date="2023-10" db="EMBL/GenBank/DDBJ databases">
        <title>Development of a sustainable strategy for remediation of hydrocarbon-contaminated territories based on the waste exchange concept.</title>
        <authorList>
            <person name="Krivoruchko A."/>
        </authorList>
    </citation>
    <scope>NUCLEOTIDE SEQUENCE [LARGE SCALE GENOMIC DNA]</scope>
    <source>
        <strain evidence="1 2">IEGM 60</strain>
    </source>
</reference>
<dbReference type="Proteomes" id="UP001185737">
    <property type="component" value="Unassembled WGS sequence"/>
</dbReference>
<gene>
    <name evidence="1" type="ORF">R3Q59_13785</name>
</gene>
<evidence type="ECO:0000313" key="2">
    <source>
        <dbReference type="Proteomes" id="UP001185737"/>
    </source>
</evidence>
<accession>A0ABU4CDE7</accession>
<comment type="caution">
    <text evidence="1">The sequence shown here is derived from an EMBL/GenBank/DDBJ whole genome shotgun (WGS) entry which is preliminary data.</text>
</comment>
<sequence>MDSVVLVTQRLSRSTLYDELTRNSESLEENGITRVLRIGDCLEPRVTAESVFDGHRLAREIDTSDPAVPLWIRS</sequence>
<name>A0ABU4CDE7_RHOJO</name>
<dbReference type="EMBL" id="JAWLKA010000007">
    <property type="protein sequence ID" value="MDV6281580.1"/>
    <property type="molecule type" value="Genomic_DNA"/>
</dbReference>
<dbReference type="Gene3D" id="3.40.50.720">
    <property type="entry name" value="NAD(P)-binding Rossmann-like Domain"/>
    <property type="match status" value="1"/>
</dbReference>
<keyword evidence="2" id="KW-1185">Reference proteome</keyword>
<protein>
    <submittedName>
        <fullName evidence="1">Uncharacterized protein</fullName>
    </submittedName>
</protein>
<proteinExistence type="predicted"/>
<organism evidence="1 2">
    <name type="scientific">Rhodococcus jostii</name>
    <dbReference type="NCBI Taxonomy" id="132919"/>
    <lineage>
        <taxon>Bacteria</taxon>
        <taxon>Bacillati</taxon>
        <taxon>Actinomycetota</taxon>
        <taxon>Actinomycetes</taxon>
        <taxon>Mycobacteriales</taxon>
        <taxon>Nocardiaceae</taxon>
        <taxon>Rhodococcus</taxon>
    </lineage>
</organism>
<evidence type="ECO:0000313" key="1">
    <source>
        <dbReference type="EMBL" id="MDV6281580.1"/>
    </source>
</evidence>